<dbReference type="EMBL" id="JACIDX010000005">
    <property type="protein sequence ID" value="MBB3954779.1"/>
    <property type="molecule type" value="Genomic_DNA"/>
</dbReference>
<keyword evidence="3 6" id="KW-0812">Transmembrane</keyword>
<evidence type="ECO:0000256" key="4">
    <source>
        <dbReference type="ARBA" id="ARBA00022989"/>
    </source>
</evidence>
<dbReference type="PROSITE" id="PS50895">
    <property type="entry name" value="SURF1"/>
    <property type="match status" value="1"/>
</dbReference>
<reference evidence="7 8" key="1">
    <citation type="submission" date="2020-08" db="EMBL/GenBank/DDBJ databases">
        <title>Genomic Encyclopedia of Type Strains, Phase IV (KMG-IV): sequencing the most valuable type-strain genomes for metagenomic binning, comparative biology and taxonomic classification.</title>
        <authorList>
            <person name="Goeker M."/>
        </authorList>
    </citation>
    <scope>NUCLEOTIDE SEQUENCE [LARGE SCALE GENOMIC DNA]</scope>
    <source>
        <strain evidence="7 8">DSM 27057</strain>
    </source>
</reference>
<protein>
    <recommendedName>
        <fullName evidence="6">SURF1-like protein</fullName>
    </recommendedName>
</protein>
<dbReference type="Proteomes" id="UP000548867">
    <property type="component" value="Unassembled WGS sequence"/>
</dbReference>
<dbReference type="CDD" id="cd06662">
    <property type="entry name" value="SURF1"/>
    <property type="match status" value="1"/>
</dbReference>
<accession>A0A7W6CDZ4</accession>
<name>A0A7W6CDZ4_9SPHN</name>
<dbReference type="Pfam" id="PF02104">
    <property type="entry name" value="SURF1"/>
    <property type="match status" value="1"/>
</dbReference>
<evidence type="ECO:0000256" key="5">
    <source>
        <dbReference type="ARBA" id="ARBA00023136"/>
    </source>
</evidence>
<comment type="subcellular location">
    <subcellularLocation>
        <location evidence="6">Cell membrane</location>
        <topology evidence="6">Multi-pass membrane protein</topology>
    </subcellularLocation>
    <subcellularLocation>
        <location evidence="1">Membrane</location>
    </subcellularLocation>
</comment>
<evidence type="ECO:0000313" key="8">
    <source>
        <dbReference type="Proteomes" id="UP000548867"/>
    </source>
</evidence>
<keyword evidence="5 6" id="KW-0472">Membrane</keyword>
<evidence type="ECO:0000256" key="6">
    <source>
        <dbReference type="RuleBase" id="RU363076"/>
    </source>
</evidence>
<evidence type="ECO:0000256" key="2">
    <source>
        <dbReference type="ARBA" id="ARBA00007165"/>
    </source>
</evidence>
<organism evidence="7 8">
    <name type="scientific">Novosphingobium sediminicola</name>
    <dbReference type="NCBI Taxonomy" id="563162"/>
    <lineage>
        <taxon>Bacteria</taxon>
        <taxon>Pseudomonadati</taxon>
        <taxon>Pseudomonadota</taxon>
        <taxon>Alphaproteobacteria</taxon>
        <taxon>Sphingomonadales</taxon>
        <taxon>Sphingomonadaceae</taxon>
        <taxon>Novosphingobium</taxon>
    </lineage>
</organism>
<dbReference type="RefSeq" id="WP_183624512.1">
    <property type="nucleotide sequence ID" value="NZ_JACIDX010000005.1"/>
</dbReference>
<keyword evidence="4 6" id="KW-1133">Transmembrane helix</keyword>
<dbReference type="InterPro" id="IPR045214">
    <property type="entry name" value="Surf1/Surf4"/>
</dbReference>
<dbReference type="GO" id="GO:0005886">
    <property type="term" value="C:plasma membrane"/>
    <property type="evidence" value="ECO:0007669"/>
    <property type="project" value="UniProtKB-SubCell"/>
</dbReference>
<proteinExistence type="inferred from homology"/>
<dbReference type="AlphaFoldDB" id="A0A7W6CDZ4"/>
<gene>
    <name evidence="7" type="ORF">GGR38_001718</name>
</gene>
<dbReference type="InterPro" id="IPR002994">
    <property type="entry name" value="Surf1/Shy1"/>
</dbReference>
<keyword evidence="6" id="KW-1003">Cell membrane</keyword>
<evidence type="ECO:0000313" key="7">
    <source>
        <dbReference type="EMBL" id="MBB3954779.1"/>
    </source>
</evidence>
<dbReference type="PANTHER" id="PTHR23427:SF2">
    <property type="entry name" value="SURFEIT LOCUS PROTEIN 1"/>
    <property type="match status" value="1"/>
</dbReference>
<sequence>MKPSPLGQQKGRRRILPVAALLLCAALFSALGVWQVNRLAWKRALIAHVNEVSTANPVEARLLPMAPSPRDLAGLEYRHVWALGRFEPQGTTLVSALTERGAGYWVMAPLRMADGRAVWINRGYVPLGSTALAEAAQTPTGEVAITGLLRKTEPKGRFLQANVPAQDRWYARDIAAISATRGVKGQAAWFIDAQGPEIPGHPIPGLTVVQFPNSHLQYALTWFAMALLSLFAIRLVWRRAA</sequence>
<comment type="caution">
    <text evidence="7">The sequence shown here is derived from an EMBL/GenBank/DDBJ whole genome shotgun (WGS) entry which is preliminary data.</text>
</comment>
<keyword evidence="8" id="KW-1185">Reference proteome</keyword>
<evidence type="ECO:0000256" key="1">
    <source>
        <dbReference type="ARBA" id="ARBA00004370"/>
    </source>
</evidence>
<comment type="similarity">
    <text evidence="2 6">Belongs to the SURF1 family.</text>
</comment>
<evidence type="ECO:0000256" key="3">
    <source>
        <dbReference type="ARBA" id="ARBA00022692"/>
    </source>
</evidence>
<dbReference type="PANTHER" id="PTHR23427">
    <property type="entry name" value="SURFEIT LOCUS PROTEIN"/>
    <property type="match status" value="1"/>
</dbReference>
<comment type="caution">
    <text evidence="6">Lacks conserved residue(s) required for the propagation of feature annotation.</text>
</comment>
<feature type="transmembrane region" description="Helical" evidence="6">
    <location>
        <begin position="216"/>
        <end position="237"/>
    </location>
</feature>